<dbReference type="PROSITE" id="PS50097">
    <property type="entry name" value="BTB"/>
    <property type="match status" value="1"/>
</dbReference>
<evidence type="ECO:0000313" key="3">
    <source>
        <dbReference type="Proteomes" id="UP000828390"/>
    </source>
</evidence>
<dbReference type="PANTHER" id="PTHR45632:SF30">
    <property type="entry name" value="BTB DOMAIN-CONTAINING PROTEIN"/>
    <property type="match status" value="1"/>
</dbReference>
<evidence type="ECO:0000313" key="2">
    <source>
        <dbReference type="EMBL" id="KAH3751232.1"/>
    </source>
</evidence>
<accession>A0A9D4DKB8</accession>
<dbReference type="EMBL" id="JAIWYP010000010">
    <property type="protein sequence ID" value="KAH3751232.1"/>
    <property type="molecule type" value="Genomic_DNA"/>
</dbReference>
<protein>
    <recommendedName>
        <fullName evidence="1">BTB domain-containing protein</fullName>
    </recommendedName>
</protein>
<dbReference type="Gene3D" id="1.25.40.420">
    <property type="match status" value="1"/>
</dbReference>
<dbReference type="SMART" id="SM00225">
    <property type="entry name" value="BTB"/>
    <property type="match status" value="1"/>
</dbReference>
<organism evidence="2 3">
    <name type="scientific">Dreissena polymorpha</name>
    <name type="common">Zebra mussel</name>
    <name type="synonym">Mytilus polymorpha</name>
    <dbReference type="NCBI Taxonomy" id="45954"/>
    <lineage>
        <taxon>Eukaryota</taxon>
        <taxon>Metazoa</taxon>
        <taxon>Spiralia</taxon>
        <taxon>Lophotrochozoa</taxon>
        <taxon>Mollusca</taxon>
        <taxon>Bivalvia</taxon>
        <taxon>Autobranchia</taxon>
        <taxon>Heteroconchia</taxon>
        <taxon>Euheterodonta</taxon>
        <taxon>Imparidentia</taxon>
        <taxon>Neoheterodontei</taxon>
        <taxon>Myida</taxon>
        <taxon>Dreissenoidea</taxon>
        <taxon>Dreissenidae</taxon>
        <taxon>Dreissena</taxon>
    </lineage>
</organism>
<comment type="caution">
    <text evidence="2">The sequence shown here is derived from an EMBL/GenBank/DDBJ whole genome shotgun (WGS) entry which is preliminary data.</text>
</comment>
<reference evidence="2" key="1">
    <citation type="journal article" date="2019" name="bioRxiv">
        <title>The Genome of the Zebra Mussel, Dreissena polymorpha: A Resource for Invasive Species Research.</title>
        <authorList>
            <person name="McCartney M.A."/>
            <person name="Auch B."/>
            <person name="Kono T."/>
            <person name="Mallez S."/>
            <person name="Zhang Y."/>
            <person name="Obille A."/>
            <person name="Becker A."/>
            <person name="Abrahante J.E."/>
            <person name="Garbe J."/>
            <person name="Badalamenti J.P."/>
            <person name="Herman A."/>
            <person name="Mangelson H."/>
            <person name="Liachko I."/>
            <person name="Sullivan S."/>
            <person name="Sone E.D."/>
            <person name="Koren S."/>
            <person name="Silverstein K.A.T."/>
            <person name="Beckman K.B."/>
            <person name="Gohl D.M."/>
        </authorList>
    </citation>
    <scope>NUCLEOTIDE SEQUENCE</scope>
    <source>
        <strain evidence="2">Duluth1</strain>
        <tissue evidence="2">Whole animal</tissue>
    </source>
</reference>
<dbReference type="SUPFAM" id="SSF54695">
    <property type="entry name" value="POZ domain"/>
    <property type="match status" value="1"/>
</dbReference>
<gene>
    <name evidence="2" type="ORF">DPMN_185784</name>
</gene>
<reference evidence="2" key="2">
    <citation type="submission" date="2020-11" db="EMBL/GenBank/DDBJ databases">
        <authorList>
            <person name="McCartney M.A."/>
            <person name="Auch B."/>
            <person name="Kono T."/>
            <person name="Mallez S."/>
            <person name="Becker A."/>
            <person name="Gohl D.M."/>
            <person name="Silverstein K.A.T."/>
            <person name="Koren S."/>
            <person name="Bechman K.B."/>
            <person name="Herman A."/>
            <person name="Abrahante J.E."/>
            <person name="Garbe J."/>
        </authorList>
    </citation>
    <scope>NUCLEOTIDE SEQUENCE</scope>
    <source>
        <strain evidence="2">Duluth1</strain>
        <tissue evidence="2">Whole animal</tissue>
    </source>
</reference>
<dbReference type="OrthoDB" id="6359816at2759"/>
<evidence type="ECO:0000259" key="1">
    <source>
        <dbReference type="PROSITE" id="PS50097"/>
    </source>
</evidence>
<feature type="domain" description="BTB" evidence="1">
    <location>
        <begin position="30"/>
        <end position="96"/>
    </location>
</feature>
<dbReference type="Pfam" id="PF00651">
    <property type="entry name" value="BTB"/>
    <property type="match status" value="1"/>
</dbReference>
<dbReference type="CDD" id="cd14733">
    <property type="entry name" value="BACK"/>
    <property type="match status" value="1"/>
</dbReference>
<dbReference type="PANTHER" id="PTHR45632">
    <property type="entry name" value="LD33804P"/>
    <property type="match status" value="1"/>
</dbReference>
<dbReference type="InterPro" id="IPR000210">
    <property type="entry name" value="BTB/POZ_dom"/>
</dbReference>
<dbReference type="Gene3D" id="3.30.710.10">
    <property type="entry name" value="Potassium Channel Kv1.1, Chain A"/>
    <property type="match status" value="1"/>
</dbReference>
<dbReference type="InterPro" id="IPR011333">
    <property type="entry name" value="SKP1/BTB/POZ_sf"/>
</dbReference>
<keyword evidence="3" id="KW-1185">Reference proteome</keyword>
<proteinExistence type="predicted"/>
<dbReference type="CDD" id="cd18186">
    <property type="entry name" value="BTB_POZ_ZBTB_KLHL-like"/>
    <property type="match status" value="1"/>
</dbReference>
<dbReference type="AlphaFoldDB" id="A0A9D4DKB8"/>
<name>A0A9D4DKB8_DREPO</name>
<sequence>MENNSKSDVSNLCNLQEHLYNQALGNSELCDVTISFGSKEMRAHWCVLVQCPYFRAMYNVGMKEKREGKIHISEGTEHAIRSAIGYIYTGKVSLEYTLVEDLLHAADYFQINSLTDLCNNFLIKLEWCPDNCIEIYFLAKNYNLELFNNLMHYIANNLIVVIEEPKNVKHISTEMMNEISLVAVAESIEQEVIFLFYRKWLNYDVVGRKMAFEELFCSLNLEDTTHIFFESLACDFIQNFRPCRDFYQKTRQALLRYQLKPRHNVEDTLLVIADHIGHSSDRSSLFLCAYVKDINRWAFITSVPSSIDHSHDDEILIGVDENNHCVYTCNNHIWNYGGDFSSTNLKLHINKYDLKTRIWTVEKYNLPMQKSREIDVKCISFVANRLCVLLTPLNSWGEPKHVTLLVYNGQDICDETVILKLSRHFTNVVSVKTCIVKNRYLVIMVTILNNHGTEKQVKVVIKDVHTKKLKRHKMIPQAMPDNMSIFDTEELVCDTFDGVLMTKVDSDNYKFLNVENGQVSSRNGKIIPRHFLSDEDADNANVDDEEFESYLRTGNGLNSLSVFDDRTDTFSMFDFVSGDVHKVPILQYRVVSQCIIHVPLSSDLLRCSVDCKQCLYELM</sequence>
<dbReference type="Proteomes" id="UP000828390">
    <property type="component" value="Unassembled WGS sequence"/>
</dbReference>